<gene>
    <name evidence="7" type="ORF">GCM10017557_09690</name>
</gene>
<dbReference type="Pfam" id="PF17932">
    <property type="entry name" value="TetR_C_24"/>
    <property type="match status" value="1"/>
</dbReference>
<accession>A0A7G1NWL5</accession>
<dbReference type="Gene3D" id="1.10.10.60">
    <property type="entry name" value="Homeodomain-like"/>
    <property type="match status" value="1"/>
</dbReference>
<dbReference type="Pfam" id="PF00440">
    <property type="entry name" value="TetR_N"/>
    <property type="match status" value="1"/>
</dbReference>
<dbReference type="AlphaFoldDB" id="A0A7G1NWL5"/>
<dbReference type="SUPFAM" id="SSF48498">
    <property type="entry name" value="Tetracyclin repressor-like, C-terminal domain"/>
    <property type="match status" value="1"/>
</dbReference>
<evidence type="ECO:0000256" key="2">
    <source>
        <dbReference type="ARBA" id="ARBA00023015"/>
    </source>
</evidence>
<proteinExistence type="predicted"/>
<keyword evidence="2" id="KW-0805">Transcription regulation</keyword>
<evidence type="ECO:0000256" key="3">
    <source>
        <dbReference type="ARBA" id="ARBA00023125"/>
    </source>
</evidence>
<dbReference type="PANTHER" id="PTHR30055:SF175">
    <property type="entry name" value="HTH-TYPE TRANSCRIPTIONAL REPRESSOR KSTR2"/>
    <property type="match status" value="1"/>
</dbReference>
<dbReference type="GO" id="GO:0000976">
    <property type="term" value="F:transcription cis-regulatory region binding"/>
    <property type="evidence" value="ECO:0007669"/>
    <property type="project" value="TreeGrafter"/>
</dbReference>
<dbReference type="GO" id="GO:0003700">
    <property type="term" value="F:DNA-binding transcription factor activity"/>
    <property type="evidence" value="ECO:0007669"/>
    <property type="project" value="TreeGrafter"/>
</dbReference>
<evidence type="ECO:0000256" key="1">
    <source>
        <dbReference type="ARBA" id="ARBA00022491"/>
    </source>
</evidence>
<reference evidence="7 8" key="1">
    <citation type="journal article" date="2014" name="Int. J. Syst. Evol. Microbiol.">
        <title>Complete genome sequence of Corynebacterium casei LMG S-19264T (=DSM 44701T), isolated from a smear-ripened cheese.</title>
        <authorList>
            <consortium name="US DOE Joint Genome Institute (JGI-PGF)"/>
            <person name="Walter F."/>
            <person name="Albersmeier A."/>
            <person name="Kalinowski J."/>
            <person name="Ruckert C."/>
        </authorList>
    </citation>
    <scope>NUCLEOTIDE SEQUENCE [LARGE SCALE GENOMIC DNA]</scope>
    <source>
        <strain evidence="7 8">JCM 4677</strain>
    </source>
</reference>
<keyword evidence="3 5" id="KW-0238">DNA-binding</keyword>
<dbReference type="KEGG" id="sgm:GCM10017557_09690"/>
<dbReference type="RefSeq" id="WP_055517659.1">
    <property type="nucleotide sequence ID" value="NZ_AP023440.1"/>
</dbReference>
<evidence type="ECO:0000256" key="5">
    <source>
        <dbReference type="PROSITE-ProRule" id="PRU00335"/>
    </source>
</evidence>
<dbReference type="SUPFAM" id="SSF46689">
    <property type="entry name" value="Homeodomain-like"/>
    <property type="match status" value="1"/>
</dbReference>
<evidence type="ECO:0000313" key="8">
    <source>
        <dbReference type="Proteomes" id="UP000516444"/>
    </source>
</evidence>
<evidence type="ECO:0000256" key="4">
    <source>
        <dbReference type="ARBA" id="ARBA00023163"/>
    </source>
</evidence>
<dbReference type="PRINTS" id="PR00455">
    <property type="entry name" value="HTHTETR"/>
</dbReference>
<dbReference type="InterPro" id="IPR009057">
    <property type="entry name" value="Homeodomain-like_sf"/>
</dbReference>
<dbReference type="PANTHER" id="PTHR30055">
    <property type="entry name" value="HTH-TYPE TRANSCRIPTIONAL REGULATOR RUTR"/>
    <property type="match status" value="1"/>
</dbReference>
<dbReference type="Proteomes" id="UP000516444">
    <property type="component" value="Chromosome"/>
</dbReference>
<name>A0A7G1NWL5_9ACTN</name>
<feature type="DNA-binding region" description="H-T-H motif" evidence="5">
    <location>
        <begin position="44"/>
        <end position="63"/>
    </location>
</feature>
<keyword evidence="1" id="KW-0678">Repressor</keyword>
<dbReference type="InterPro" id="IPR036271">
    <property type="entry name" value="Tet_transcr_reg_TetR-rel_C_sf"/>
</dbReference>
<dbReference type="EMBL" id="AP023440">
    <property type="protein sequence ID" value="BCL26110.1"/>
    <property type="molecule type" value="Genomic_DNA"/>
</dbReference>
<dbReference type="OrthoDB" id="3190535at2"/>
<keyword evidence="8" id="KW-1185">Reference proteome</keyword>
<feature type="domain" description="HTH tetR-type" evidence="6">
    <location>
        <begin position="21"/>
        <end position="81"/>
    </location>
</feature>
<dbReference type="PROSITE" id="PS50977">
    <property type="entry name" value="HTH_TETR_2"/>
    <property type="match status" value="1"/>
</dbReference>
<dbReference type="InterPro" id="IPR041490">
    <property type="entry name" value="KstR2_TetR_C"/>
</dbReference>
<dbReference type="Gene3D" id="1.10.357.10">
    <property type="entry name" value="Tetracycline Repressor, domain 2"/>
    <property type="match status" value="1"/>
</dbReference>
<protein>
    <submittedName>
        <fullName evidence="7">TetR family transcriptional regulator</fullName>
    </submittedName>
</protein>
<evidence type="ECO:0000259" key="6">
    <source>
        <dbReference type="PROSITE" id="PS50977"/>
    </source>
</evidence>
<organism evidence="7 8">
    <name type="scientific">Streptomyces aurantiacus</name>
    <dbReference type="NCBI Taxonomy" id="47760"/>
    <lineage>
        <taxon>Bacteria</taxon>
        <taxon>Bacillati</taxon>
        <taxon>Actinomycetota</taxon>
        <taxon>Actinomycetes</taxon>
        <taxon>Kitasatosporales</taxon>
        <taxon>Streptomycetaceae</taxon>
        <taxon>Streptomyces</taxon>
        <taxon>Streptomyces aurantiacus group</taxon>
    </lineage>
</organism>
<keyword evidence="4" id="KW-0804">Transcription</keyword>
<sequence length="239" mass="26162">MEETKSGTADGPEERAGVRRGLVQQEIYEQATRLFAQRGYAGTSFQDIASAVGLTRPALYHYVKSKDELLAKLVAEITVVAAADLAALAEREDLSAADRIRQIVRLMVRRQGEQGERFRLLLRSEADLPDEVASSYEENRKAVLNSLSHVIEQGVARGEFRPVTPAVAALGTLGIVNWVAWWYHPGSHFDLDSVCAELADMAVHGLVAEAGRSASATPLDAVRGLRREIDRLEGLLKKA</sequence>
<dbReference type="InterPro" id="IPR001647">
    <property type="entry name" value="HTH_TetR"/>
</dbReference>
<dbReference type="InterPro" id="IPR050109">
    <property type="entry name" value="HTH-type_TetR-like_transc_reg"/>
</dbReference>
<evidence type="ECO:0000313" key="7">
    <source>
        <dbReference type="EMBL" id="BCL26110.1"/>
    </source>
</evidence>